<dbReference type="OrthoDB" id="9814826at2"/>
<gene>
    <name evidence="4" type="ORF">EAH89_00410</name>
</gene>
<dbReference type="Gene3D" id="3.40.50.80">
    <property type="entry name" value="Nucleotide-binding domain of ferredoxin-NADP reductase (FNR) module"/>
    <property type="match status" value="1"/>
</dbReference>
<dbReference type="SUPFAM" id="SSF63380">
    <property type="entry name" value="Riboflavin synthase domain-like"/>
    <property type="match status" value="1"/>
</dbReference>
<protein>
    <submittedName>
        <fullName evidence="4">Siderophore-interacting protein</fullName>
    </submittedName>
</protein>
<dbReference type="PROSITE" id="PS51384">
    <property type="entry name" value="FAD_FR"/>
    <property type="match status" value="1"/>
</dbReference>
<dbReference type="Pfam" id="PF04954">
    <property type="entry name" value="SIP"/>
    <property type="match status" value="1"/>
</dbReference>
<evidence type="ECO:0000313" key="5">
    <source>
        <dbReference type="Proteomes" id="UP000317078"/>
    </source>
</evidence>
<name>A0A502GFH4_9PROT</name>
<dbReference type="PANTHER" id="PTHR30157:SF0">
    <property type="entry name" value="NADPH-DEPENDENT FERRIC-CHELATE REDUCTASE"/>
    <property type="match status" value="1"/>
</dbReference>
<evidence type="ECO:0000313" key="4">
    <source>
        <dbReference type="EMBL" id="TPG61067.1"/>
    </source>
</evidence>
<dbReference type="AlphaFoldDB" id="A0A502GFH4"/>
<dbReference type="Gene3D" id="2.40.30.10">
    <property type="entry name" value="Translation factors"/>
    <property type="match status" value="1"/>
</dbReference>
<dbReference type="CDD" id="cd06193">
    <property type="entry name" value="siderophore_interacting"/>
    <property type="match status" value="1"/>
</dbReference>
<comment type="caution">
    <text evidence="4">The sequence shown here is derived from an EMBL/GenBank/DDBJ whole genome shotgun (WGS) entry which is preliminary data.</text>
</comment>
<keyword evidence="5" id="KW-1185">Reference proteome</keyword>
<dbReference type="InterPro" id="IPR039374">
    <property type="entry name" value="SIP_fam"/>
</dbReference>
<dbReference type="RefSeq" id="WP_140880795.1">
    <property type="nucleotide sequence ID" value="NZ_RCZP01000001.1"/>
</dbReference>
<reference evidence="4 5" key="1">
    <citation type="journal article" date="2019" name="Environ. Microbiol.">
        <title>Species interactions and distinct microbial communities in high Arctic permafrost affected cryosols are associated with the CH4 and CO2 gas fluxes.</title>
        <authorList>
            <person name="Altshuler I."/>
            <person name="Hamel J."/>
            <person name="Turney S."/>
            <person name="Magnuson E."/>
            <person name="Levesque R."/>
            <person name="Greer C."/>
            <person name="Whyte L.G."/>
        </authorList>
    </citation>
    <scope>NUCLEOTIDE SEQUENCE [LARGE SCALE GENOMIC DNA]</scope>
    <source>
        <strain evidence="4 5">S9.3B</strain>
    </source>
</reference>
<dbReference type="InterPro" id="IPR017938">
    <property type="entry name" value="Riboflavin_synthase-like_b-brl"/>
</dbReference>
<comment type="similarity">
    <text evidence="1">Belongs to the SIP oxidoreductase family.</text>
</comment>
<dbReference type="InterPro" id="IPR013113">
    <property type="entry name" value="SIP_FAD-bd"/>
</dbReference>
<evidence type="ECO:0000256" key="1">
    <source>
        <dbReference type="ARBA" id="ARBA00035644"/>
    </source>
</evidence>
<dbReference type="Proteomes" id="UP000317078">
    <property type="component" value="Unassembled WGS sequence"/>
</dbReference>
<dbReference type="PANTHER" id="PTHR30157">
    <property type="entry name" value="FERRIC REDUCTASE, NADPH-DEPENDENT"/>
    <property type="match status" value="1"/>
</dbReference>
<organism evidence="4 5">
    <name type="scientific">Muricoccus nepalensis</name>
    <dbReference type="NCBI Taxonomy" id="1854500"/>
    <lineage>
        <taxon>Bacteria</taxon>
        <taxon>Pseudomonadati</taxon>
        <taxon>Pseudomonadota</taxon>
        <taxon>Alphaproteobacteria</taxon>
        <taxon>Acetobacterales</taxon>
        <taxon>Roseomonadaceae</taxon>
        <taxon>Muricoccus</taxon>
    </lineage>
</organism>
<dbReference type="GO" id="GO:0016491">
    <property type="term" value="F:oxidoreductase activity"/>
    <property type="evidence" value="ECO:0007669"/>
    <property type="project" value="InterPro"/>
</dbReference>
<accession>A0A502GFH4</accession>
<proteinExistence type="inferred from homology"/>
<evidence type="ECO:0000256" key="2">
    <source>
        <dbReference type="SAM" id="MobiDB-lite"/>
    </source>
</evidence>
<evidence type="ECO:0000259" key="3">
    <source>
        <dbReference type="PROSITE" id="PS51384"/>
    </source>
</evidence>
<feature type="domain" description="FAD-binding FR-type" evidence="3">
    <location>
        <begin position="17"/>
        <end position="134"/>
    </location>
</feature>
<feature type="region of interest" description="Disordered" evidence="2">
    <location>
        <begin position="63"/>
        <end position="88"/>
    </location>
</feature>
<dbReference type="EMBL" id="RCZP01000001">
    <property type="protein sequence ID" value="TPG61067.1"/>
    <property type="molecule type" value="Genomic_DNA"/>
</dbReference>
<dbReference type="InterPro" id="IPR017927">
    <property type="entry name" value="FAD-bd_FR_type"/>
</dbReference>
<sequence>MEGTPAAPLGRRVRHEPRRRVLEVRRVERLTPRMLRVVLGGAELEGFHSPAFDDHVKLFFPLPGAEEPAPADTGPDGPRPPARDYTPRRHDAARGELAIDFALHAEGPATEWAAAARPGDRLVVGGPRGSLILPDDLDWTILAGDETALPAIGRRLEELPAATRAVALIEVADAAERQDLPARPGLEIRWLERNGAPAGEAERLEPALAALAIPPGEGHAWVAGEAEVARRLRRVLTERHGIPKERVKAAGYWRRGAVAAHEVVGD</sequence>
<dbReference type="InterPro" id="IPR007037">
    <property type="entry name" value="SIP_rossman_dom"/>
</dbReference>
<dbReference type="InterPro" id="IPR039261">
    <property type="entry name" value="FNR_nucleotide-bd"/>
</dbReference>
<dbReference type="Pfam" id="PF08021">
    <property type="entry name" value="FAD_binding_9"/>
    <property type="match status" value="1"/>
</dbReference>